<evidence type="ECO:0000256" key="3">
    <source>
        <dbReference type="HAMAP-Rule" id="MF_00245"/>
    </source>
</evidence>
<dbReference type="OrthoDB" id="6392at2"/>
<dbReference type="Pfam" id="PF04297">
    <property type="entry name" value="UPF0122"/>
    <property type="match status" value="1"/>
</dbReference>
<name>A0A0U9HHU2_9FIRM</name>
<dbReference type="RefSeq" id="WP_059034214.1">
    <property type="nucleotide sequence ID" value="NZ_BSDN01000004.1"/>
</dbReference>
<evidence type="ECO:0000313" key="5">
    <source>
        <dbReference type="Proteomes" id="UP000062160"/>
    </source>
</evidence>
<dbReference type="PANTHER" id="PTHR40083:SF1">
    <property type="entry name" value="UPF0122 PROTEIN YLXM"/>
    <property type="match status" value="1"/>
</dbReference>
<dbReference type="Gene3D" id="1.10.10.10">
    <property type="entry name" value="Winged helix-like DNA-binding domain superfamily/Winged helix DNA-binding domain"/>
    <property type="match status" value="1"/>
</dbReference>
<comment type="similarity">
    <text evidence="1 3">Belongs to the UPF0122 family.</text>
</comment>
<dbReference type="STRING" id="224999.GCA_001485475_02326"/>
<evidence type="ECO:0000313" key="4">
    <source>
        <dbReference type="EMBL" id="GAQ26282.1"/>
    </source>
</evidence>
<gene>
    <name evidence="4" type="ORF">TSYNT_9546</name>
</gene>
<dbReference type="InterPro" id="IPR036388">
    <property type="entry name" value="WH-like_DNA-bd_sf"/>
</dbReference>
<dbReference type="Proteomes" id="UP000062160">
    <property type="component" value="Unassembled WGS sequence"/>
</dbReference>
<evidence type="ECO:0000256" key="2">
    <source>
        <dbReference type="ARBA" id="ARBA00024764"/>
    </source>
</evidence>
<dbReference type="InterPro" id="IPR054831">
    <property type="entry name" value="UPF0122_fam_protein"/>
</dbReference>
<accession>A0A0U9HHU2</accession>
<dbReference type="SUPFAM" id="SSF88659">
    <property type="entry name" value="Sigma3 and sigma4 domains of RNA polymerase sigma factors"/>
    <property type="match status" value="1"/>
</dbReference>
<keyword evidence="5" id="KW-1185">Reference proteome</keyword>
<reference evidence="4" key="1">
    <citation type="journal article" date="2016" name="Genome Announc.">
        <title>Draft Genome Sequence of the Syntrophic Lactate-Degrading Bacterium Tepidanaerobacter syntrophicus JLT.</title>
        <authorList>
            <person name="Matsuura N."/>
            <person name="Ohashi A."/>
            <person name="Tourlousse D.M."/>
            <person name="Sekiguchi Y."/>
        </authorList>
    </citation>
    <scope>NUCLEOTIDE SEQUENCE [LARGE SCALE GENOMIC DNA]</scope>
    <source>
        <strain evidence="4">JL</strain>
    </source>
</reference>
<dbReference type="InterPro" id="IPR007394">
    <property type="entry name" value="UPF0122"/>
</dbReference>
<proteinExistence type="inferred from homology"/>
<dbReference type="HAMAP" id="MF_00245">
    <property type="entry name" value="UPF0122"/>
    <property type="match status" value="1"/>
</dbReference>
<dbReference type="AlphaFoldDB" id="A0A0U9HHU2"/>
<sequence>MDNITKLNLLFDCYGSLLTENQRNVFKMHYFNDLSLGEIAEITGITRQGVYDALRRSQEMLINFEENLGMVKRYLKQEKEIKHILEVLKEIEPGVDSAFKEKYEDICDCVYSLLQEGGE</sequence>
<comment type="function">
    <text evidence="2 3">Might take part in the signal recognition particle (SRP) pathway. This is inferred from the conservation of its genetic proximity to ftsY/ffh. May be a regulatory protein.</text>
</comment>
<evidence type="ECO:0000256" key="1">
    <source>
        <dbReference type="ARBA" id="ARBA00008720"/>
    </source>
</evidence>
<organism evidence="4">
    <name type="scientific">Tepidanaerobacter syntrophicus</name>
    <dbReference type="NCBI Taxonomy" id="224999"/>
    <lineage>
        <taxon>Bacteria</taxon>
        <taxon>Bacillati</taxon>
        <taxon>Bacillota</taxon>
        <taxon>Clostridia</taxon>
        <taxon>Thermosediminibacterales</taxon>
        <taxon>Tepidanaerobacteraceae</taxon>
        <taxon>Tepidanaerobacter</taxon>
    </lineage>
</organism>
<dbReference type="NCBIfam" id="NF045758">
    <property type="entry name" value="YlxM"/>
    <property type="match status" value="1"/>
</dbReference>
<protein>
    <recommendedName>
        <fullName evidence="3">UPF0122 protein TSYNT_9546</fullName>
    </recommendedName>
</protein>
<dbReference type="EMBL" id="DF977003">
    <property type="protein sequence ID" value="GAQ26282.1"/>
    <property type="molecule type" value="Genomic_DNA"/>
</dbReference>
<dbReference type="InterPro" id="IPR013324">
    <property type="entry name" value="RNA_pol_sigma_r3/r4-like"/>
</dbReference>
<dbReference type="PANTHER" id="PTHR40083">
    <property type="entry name" value="UPF0122 PROTEIN CBO2450/CLC_2298"/>
    <property type="match status" value="1"/>
</dbReference>